<accession>C5SZY4</accession>
<gene>
    <name evidence="2" type="ORF">AcdelDRAFT_0214</name>
</gene>
<dbReference type="RefSeq" id="WP_005792853.1">
    <property type="nucleotide sequence ID" value="NZ_ACQT01000002.1"/>
</dbReference>
<keyword evidence="1" id="KW-0812">Transmembrane</keyword>
<evidence type="ECO:0008006" key="4">
    <source>
        <dbReference type="Google" id="ProtNLM"/>
    </source>
</evidence>
<name>C5SZY4_ACIDE</name>
<feature type="transmembrane region" description="Helical" evidence="1">
    <location>
        <begin position="39"/>
        <end position="61"/>
    </location>
</feature>
<evidence type="ECO:0000256" key="1">
    <source>
        <dbReference type="SAM" id="Phobius"/>
    </source>
</evidence>
<feature type="transmembrane region" description="Helical" evidence="1">
    <location>
        <begin position="12"/>
        <end position="33"/>
    </location>
</feature>
<protein>
    <recommendedName>
        <fullName evidence="4">Glycine zipper domain-containing protein</fullName>
    </recommendedName>
</protein>
<comment type="caution">
    <text evidence="2">The sequence shown here is derived from an EMBL/GenBank/DDBJ whole genome shotgun (WGS) entry which is preliminary data.</text>
</comment>
<dbReference type="Proteomes" id="UP000003856">
    <property type="component" value="Unassembled WGS sequence"/>
</dbReference>
<keyword evidence="3" id="KW-1185">Reference proteome</keyword>
<dbReference type="PATRIC" id="fig|573060.9.peg.5103"/>
<dbReference type="AlphaFoldDB" id="C5SZY4"/>
<evidence type="ECO:0000313" key="3">
    <source>
        <dbReference type="Proteomes" id="UP000003856"/>
    </source>
</evidence>
<keyword evidence="1" id="KW-1133">Transmembrane helix</keyword>
<sequence length="97" mass="9421">MSLEPQDAEREVNSVLASGGMVVGMVTGAAIGVGVAGPVWVVVGAALGAVAGVLGGAAAGATANPDDSSHTETPKQRLRTKCACTSKTAVAAAGRWC</sequence>
<reference evidence="2 3" key="1">
    <citation type="submission" date="2009-05" db="EMBL/GenBank/DDBJ databases">
        <title>The draft genome of Acidovorax delafieldii 2AN.</title>
        <authorList>
            <consortium name="US DOE Joint Genome Institute (JGI-PGF)"/>
            <person name="Lucas S."/>
            <person name="Copeland A."/>
            <person name="Lapidus A."/>
            <person name="Glavina del Rio T."/>
            <person name="Tice H."/>
            <person name="Bruce D."/>
            <person name="Goodwin L."/>
            <person name="Pitluck S."/>
            <person name="Larimer F."/>
            <person name="Land M.L."/>
            <person name="Hauser L."/>
            <person name="Shelobolina E.S."/>
            <person name="Picardal F."/>
            <person name="Roden E."/>
            <person name="Emerson D."/>
        </authorList>
    </citation>
    <scope>NUCLEOTIDE SEQUENCE [LARGE SCALE GENOMIC DNA]</scope>
    <source>
        <strain evidence="2 3">2AN</strain>
    </source>
</reference>
<dbReference type="EMBL" id="ACQT01000002">
    <property type="protein sequence ID" value="EER62300.1"/>
    <property type="molecule type" value="Genomic_DNA"/>
</dbReference>
<keyword evidence="1" id="KW-0472">Membrane</keyword>
<organism evidence="2 3">
    <name type="scientific">Acidovorax delafieldii 2AN</name>
    <dbReference type="NCBI Taxonomy" id="573060"/>
    <lineage>
        <taxon>Bacteria</taxon>
        <taxon>Pseudomonadati</taxon>
        <taxon>Pseudomonadota</taxon>
        <taxon>Betaproteobacteria</taxon>
        <taxon>Burkholderiales</taxon>
        <taxon>Comamonadaceae</taxon>
        <taxon>Acidovorax</taxon>
    </lineage>
</organism>
<evidence type="ECO:0000313" key="2">
    <source>
        <dbReference type="EMBL" id="EER62300.1"/>
    </source>
</evidence>
<proteinExistence type="predicted"/>